<dbReference type="Proteomes" id="UP000029857">
    <property type="component" value="Unassembled WGS sequence"/>
</dbReference>
<sequence>MFSEALEAYQKSGLKMYSHIFSTAQTFNLSDWSISQMIFSKHLGDTIDDKSFTAKRYERDKIGFNYVKSYAYCVSP</sequence>
<evidence type="ECO:0000313" key="2">
    <source>
        <dbReference type="Proteomes" id="UP000029857"/>
    </source>
</evidence>
<reference evidence="1 2" key="1">
    <citation type="journal article" date="2014" name="Genome Announc.">
        <title>Draft genome sequences of eight enterohepatic helicobacter species isolated from both laboratory and wild rodents.</title>
        <authorList>
            <person name="Sheh A."/>
            <person name="Shen Z."/>
            <person name="Fox J.G."/>
        </authorList>
    </citation>
    <scope>NUCLEOTIDE SEQUENCE [LARGE SCALE GENOMIC DNA]</scope>
    <source>
        <strain evidence="1 2">ATCC 49320</strain>
    </source>
</reference>
<accession>A0A4U8U537</accession>
<evidence type="ECO:0000313" key="1">
    <source>
        <dbReference type="EMBL" id="TLE08265.1"/>
    </source>
</evidence>
<name>A0A4U8U537_9HELI</name>
<dbReference type="AlphaFoldDB" id="A0A4U8U537"/>
<comment type="caution">
    <text evidence="1">The sequence shown here is derived from an EMBL/GenBank/DDBJ whole genome shotgun (WGS) entry which is preliminary data.</text>
</comment>
<dbReference type="EMBL" id="JRPJ02000054">
    <property type="protein sequence ID" value="TLE08265.1"/>
    <property type="molecule type" value="Genomic_DNA"/>
</dbReference>
<organism evidence="1 2">
    <name type="scientific">Helicobacter bilis</name>
    <dbReference type="NCBI Taxonomy" id="37372"/>
    <lineage>
        <taxon>Bacteria</taxon>
        <taxon>Pseudomonadati</taxon>
        <taxon>Campylobacterota</taxon>
        <taxon>Epsilonproteobacteria</taxon>
        <taxon>Campylobacterales</taxon>
        <taxon>Helicobacteraceae</taxon>
        <taxon>Helicobacter</taxon>
    </lineage>
</organism>
<gene>
    <name evidence="1" type="ORF">LS79_010290</name>
</gene>
<dbReference type="RefSeq" id="WP_138196284.1">
    <property type="nucleotide sequence ID" value="NZ_CAMCCI010000114.1"/>
</dbReference>
<protein>
    <submittedName>
        <fullName evidence="1">Uncharacterized protein</fullName>
    </submittedName>
</protein>
<proteinExistence type="predicted"/>